<gene>
    <name evidence="1" type="ORF">S12H4_01079</name>
</gene>
<reference evidence="1" key="1">
    <citation type="journal article" date="2014" name="Front. Microbiol.">
        <title>High frequency of phylogenetically diverse reductive dehalogenase-homologous genes in deep subseafloor sedimentary metagenomes.</title>
        <authorList>
            <person name="Kawai M."/>
            <person name="Futagami T."/>
            <person name="Toyoda A."/>
            <person name="Takaki Y."/>
            <person name="Nishi S."/>
            <person name="Hori S."/>
            <person name="Arai W."/>
            <person name="Tsubouchi T."/>
            <person name="Morono Y."/>
            <person name="Uchiyama I."/>
            <person name="Ito T."/>
            <person name="Fujiyama A."/>
            <person name="Inagaki F."/>
            <person name="Takami H."/>
        </authorList>
    </citation>
    <scope>NUCLEOTIDE SEQUENCE</scope>
    <source>
        <strain evidence="1">Expedition CK06-06</strain>
    </source>
</reference>
<evidence type="ECO:0000313" key="1">
    <source>
        <dbReference type="EMBL" id="GAI60781.1"/>
    </source>
</evidence>
<dbReference type="AlphaFoldDB" id="X1R107"/>
<feature type="non-terminal residue" evidence="1">
    <location>
        <position position="209"/>
    </location>
</feature>
<organism evidence="1">
    <name type="scientific">marine sediment metagenome</name>
    <dbReference type="NCBI Taxonomy" id="412755"/>
    <lineage>
        <taxon>unclassified sequences</taxon>
        <taxon>metagenomes</taxon>
        <taxon>ecological metagenomes</taxon>
    </lineage>
</organism>
<proteinExistence type="predicted"/>
<accession>X1R107</accession>
<sequence>MILTYGILKFKNEAFFQIYEETRKKIRSLSLNPFYNRFVVIKPGSALENKEDPNNILESWVKNPAVLFGEELWECDEFLSLKDNIIQGLKALAVGSNIPAIKSFSTDLEGIFNEICKNQSITIITRESKPPTLSDFITNLKSNNLITKETNKIGTIYDNNPMSLRNNFIHNNKTIKTPTECVKILLKYLEYINRVFKDLYFYKLLKNHA</sequence>
<dbReference type="EMBL" id="BARW01000191">
    <property type="protein sequence ID" value="GAI60781.1"/>
    <property type="molecule type" value="Genomic_DNA"/>
</dbReference>
<protein>
    <submittedName>
        <fullName evidence="1">Uncharacterized protein</fullName>
    </submittedName>
</protein>
<comment type="caution">
    <text evidence="1">The sequence shown here is derived from an EMBL/GenBank/DDBJ whole genome shotgun (WGS) entry which is preliminary data.</text>
</comment>
<name>X1R107_9ZZZZ</name>